<accession>A0A9X4HT99</accession>
<proteinExistence type="predicted"/>
<dbReference type="AlphaFoldDB" id="A0A9X4HT99"/>
<comment type="caution">
    <text evidence="1">The sequence shown here is derived from an EMBL/GenBank/DDBJ whole genome shotgun (WGS) entry which is preliminary data.</text>
</comment>
<organism evidence="1 2">
    <name type="scientific">Pseudomonas asiatica</name>
    <dbReference type="NCBI Taxonomy" id="2219225"/>
    <lineage>
        <taxon>Bacteria</taxon>
        <taxon>Pseudomonadati</taxon>
        <taxon>Pseudomonadota</taxon>
        <taxon>Gammaproteobacteria</taxon>
        <taxon>Pseudomonadales</taxon>
        <taxon>Pseudomonadaceae</taxon>
        <taxon>Pseudomonas</taxon>
    </lineage>
</organism>
<reference evidence="1" key="1">
    <citation type="submission" date="2022-07" db="EMBL/GenBank/DDBJ databases">
        <title>Multi-strain Analysis of Pseudomonas putida Reveals Metabolic and Genetic Diversity.</title>
        <authorList>
            <person name="Monk J.M."/>
        </authorList>
    </citation>
    <scope>NUCLEOTIDE SEQUENCE</scope>
    <source>
        <strain evidence="1">17514</strain>
    </source>
</reference>
<protein>
    <submittedName>
        <fullName evidence="1">Uncharacterized protein</fullName>
    </submittedName>
</protein>
<dbReference type="EMBL" id="JANIAN010000028">
    <property type="protein sequence ID" value="MDD2108321.1"/>
    <property type="molecule type" value="Genomic_DNA"/>
</dbReference>
<dbReference type="Proteomes" id="UP001150678">
    <property type="component" value="Unassembled WGS sequence"/>
</dbReference>
<gene>
    <name evidence="1" type="ORF">NP533_19190</name>
</gene>
<name>A0A9X4HT99_9PSED</name>
<evidence type="ECO:0000313" key="1">
    <source>
        <dbReference type="EMBL" id="MDD2108321.1"/>
    </source>
</evidence>
<dbReference type="RefSeq" id="WP_274079329.1">
    <property type="nucleotide sequence ID" value="NZ_JANIAN010000028.1"/>
</dbReference>
<sequence length="169" mass="19499">MDNLEQEFFSSEGHQRNLAALAKHFPEDIDDQTAILKCHLLSEQNLRDFCYVSVPNPNFLKDARLQFNHISSLARALLTLPEDVDMSWIWGALKLLNDLRNRYAHELDPDQLAIDERIQKFKDLLSGIVDQEEVYRGLTLPLRTYLGLFVGALSTCLYCGVEFKKRQQS</sequence>
<evidence type="ECO:0000313" key="2">
    <source>
        <dbReference type="Proteomes" id="UP001150678"/>
    </source>
</evidence>